<sequence length="408" mass="42061">MNEAAEAPAPIIAATSARAQRPTSSGHALTSTYLFLVYGVLALGMGLVPALVTTFREDYSLSGGQLANVQNLKDLGLITAMFTGPVLLRGIGVARMTTLAVLVGLAGCAVLIAAQDYAGVLAGAFLHGATFSLGASATVSYLYQLPPRYHRISALYATFGVASFVAPSMVGVLVPASGDYRSVYAIFAAALAVLVAAGTLLNRRAGAASAPDAGHAAQPRLTRVMLRGWLPDIAVYATLMAAETVVVSWVTSLGQYRYGLTLSDASLLLALLWVAYTPARAAGDLLVRRMNVATVVLLGVLLCVAGDLLVCAGSVQVAYVGVVVFALGAAPLVPVYQGWMLGRTPAGQHGPLNASLGVGSAALTTLMVWLTGLTVDIDTRLPFAVSAACSASLAGWALHSRTRRTKAS</sequence>
<evidence type="ECO:0000256" key="1">
    <source>
        <dbReference type="ARBA" id="ARBA00004127"/>
    </source>
</evidence>
<feature type="transmembrane region" description="Helical" evidence="7">
    <location>
        <begin position="356"/>
        <end position="375"/>
    </location>
</feature>
<gene>
    <name evidence="8" type="ORF">SAMN05216267_10944</name>
</gene>
<accession>A0A1H8UYI2</accession>
<evidence type="ECO:0000256" key="6">
    <source>
        <dbReference type="ARBA" id="ARBA00023136"/>
    </source>
</evidence>
<evidence type="ECO:0000256" key="5">
    <source>
        <dbReference type="ARBA" id="ARBA00022989"/>
    </source>
</evidence>
<dbReference type="AlphaFoldDB" id="A0A1H8UYI2"/>
<evidence type="ECO:0000256" key="4">
    <source>
        <dbReference type="ARBA" id="ARBA00022692"/>
    </source>
</evidence>
<feature type="transmembrane region" description="Helical" evidence="7">
    <location>
        <begin position="258"/>
        <end position="279"/>
    </location>
</feature>
<dbReference type="EMBL" id="FODD01000094">
    <property type="protein sequence ID" value="SEP08290.1"/>
    <property type="molecule type" value="Genomic_DNA"/>
</dbReference>
<comment type="subcellular location">
    <subcellularLocation>
        <location evidence="1">Endomembrane system</location>
        <topology evidence="1">Multi-pass membrane protein</topology>
    </subcellularLocation>
</comment>
<dbReference type="InterPro" id="IPR036259">
    <property type="entry name" value="MFS_trans_sf"/>
</dbReference>
<feature type="transmembrane region" description="Helical" evidence="7">
    <location>
        <begin position="124"/>
        <end position="143"/>
    </location>
</feature>
<feature type="transmembrane region" description="Helical" evidence="7">
    <location>
        <begin position="155"/>
        <end position="176"/>
    </location>
</feature>
<organism evidence="8 9">
    <name type="scientific">Actinacidiphila rubida</name>
    <dbReference type="NCBI Taxonomy" id="310780"/>
    <lineage>
        <taxon>Bacteria</taxon>
        <taxon>Bacillati</taxon>
        <taxon>Actinomycetota</taxon>
        <taxon>Actinomycetes</taxon>
        <taxon>Kitasatosporales</taxon>
        <taxon>Streptomycetaceae</taxon>
        <taxon>Actinacidiphila</taxon>
    </lineage>
</organism>
<name>A0A1H8UYI2_9ACTN</name>
<dbReference type="GO" id="GO:0012505">
    <property type="term" value="C:endomembrane system"/>
    <property type="evidence" value="ECO:0007669"/>
    <property type="project" value="UniProtKB-SubCell"/>
</dbReference>
<feature type="transmembrane region" description="Helical" evidence="7">
    <location>
        <begin position="291"/>
        <end position="310"/>
    </location>
</feature>
<dbReference type="InterPro" id="IPR011701">
    <property type="entry name" value="MFS"/>
</dbReference>
<dbReference type="InterPro" id="IPR051788">
    <property type="entry name" value="MFS_Transporter"/>
</dbReference>
<evidence type="ECO:0000313" key="8">
    <source>
        <dbReference type="EMBL" id="SEP08290.1"/>
    </source>
</evidence>
<feature type="transmembrane region" description="Helical" evidence="7">
    <location>
        <begin position="316"/>
        <end position="336"/>
    </location>
</feature>
<proteinExistence type="inferred from homology"/>
<evidence type="ECO:0000256" key="2">
    <source>
        <dbReference type="ARBA" id="ARBA00008335"/>
    </source>
</evidence>
<dbReference type="PANTHER" id="PTHR23514">
    <property type="entry name" value="BYPASS OF STOP CODON PROTEIN 6"/>
    <property type="match status" value="1"/>
</dbReference>
<dbReference type="Pfam" id="PF07690">
    <property type="entry name" value="MFS_1"/>
    <property type="match status" value="1"/>
</dbReference>
<dbReference type="PANTHER" id="PTHR23514:SF3">
    <property type="entry name" value="BYPASS OF STOP CODON PROTEIN 6"/>
    <property type="match status" value="1"/>
</dbReference>
<dbReference type="STRING" id="310780.SAMN05216267_10944"/>
<keyword evidence="3" id="KW-0813">Transport</keyword>
<dbReference type="SUPFAM" id="SSF103473">
    <property type="entry name" value="MFS general substrate transporter"/>
    <property type="match status" value="1"/>
</dbReference>
<reference evidence="8 9" key="1">
    <citation type="submission" date="2016-10" db="EMBL/GenBank/DDBJ databases">
        <authorList>
            <person name="de Groot N.N."/>
        </authorList>
    </citation>
    <scope>NUCLEOTIDE SEQUENCE [LARGE SCALE GENOMIC DNA]</scope>
    <source>
        <strain evidence="8 9">CGMCC 4.2026</strain>
    </source>
</reference>
<dbReference type="RefSeq" id="WP_069464121.1">
    <property type="nucleotide sequence ID" value="NZ_FODD01000094.1"/>
</dbReference>
<keyword evidence="4 7" id="KW-0812">Transmembrane</keyword>
<evidence type="ECO:0000313" key="9">
    <source>
        <dbReference type="Proteomes" id="UP000181951"/>
    </source>
</evidence>
<evidence type="ECO:0000256" key="7">
    <source>
        <dbReference type="SAM" id="Phobius"/>
    </source>
</evidence>
<keyword evidence="5 7" id="KW-1133">Transmembrane helix</keyword>
<dbReference type="Gene3D" id="1.20.1250.20">
    <property type="entry name" value="MFS general substrate transporter like domains"/>
    <property type="match status" value="2"/>
</dbReference>
<dbReference type="Proteomes" id="UP000181951">
    <property type="component" value="Unassembled WGS sequence"/>
</dbReference>
<keyword evidence="6 7" id="KW-0472">Membrane</keyword>
<feature type="transmembrane region" description="Helical" evidence="7">
    <location>
        <begin position="33"/>
        <end position="55"/>
    </location>
</feature>
<keyword evidence="9" id="KW-1185">Reference proteome</keyword>
<feature type="transmembrane region" description="Helical" evidence="7">
    <location>
        <begin position="182"/>
        <end position="201"/>
    </location>
</feature>
<evidence type="ECO:0000256" key="3">
    <source>
        <dbReference type="ARBA" id="ARBA00022448"/>
    </source>
</evidence>
<feature type="transmembrane region" description="Helical" evidence="7">
    <location>
        <begin position="99"/>
        <end position="118"/>
    </location>
</feature>
<dbReference type="GO" id="GO:0022857">
    <property type="term" value="F:transmembrane transporter activity"/>
    <property type="evidence" value="ECO:0007669"/>
    <property type="project" value="InterPro"/>
</dbReference>
<feature type="transmembrane region" description="Helical" evidence="7">
    <location>
        <begin position="233"/>
        <end position="252"/>
    </location>
</feature>
<comment type="similarity">
    <text evidence="2">Belongs to the major facilitator superfamily.</text>
</comment>
<dbReference type="OrthoDB" id="4335892at2"/>
<protein>
    <submittedName>
        <fullName evidence="8">Fucose permease</fullName>
    </submittedName>
</protein>
<dbReference type="GO" id="GO:0016020">
    <property type="term" value="C:membrane"/>
    <property type="evidence" value="ECO:0007669"/>
    <property type="project" value="TreeGrafter"/>
</dbReference>